<dbReference type="Pfam" id="PF13354">
    <property type="entry name" value="Beta-lactamase2"/>
    <property type="match status" value="1"/>
</dbReference>
<dbReference type="InterPro" id="IPR045155">
    <property type="entry name" value="Beta-lactam_cat"/>
</dbReference>
<dbReference type="InterPro" id="IPR000871">
    <property type="entry name" value="Beta-lactam_class-A"/>
</dbReference>
<sequence length="97" mass="10338">MLGNVLAADKRAFLRDLLECNTTGAQRIRAAVPRGWTVADKTGTGNYGTLNDIDIVWHTKSAPPLLNSLMSSKSTKDAAYDQALIADAAAYVVDTLG</sequence>
<protein>
    <submittedName>
        <fullName evidence="2">Beta-lactamase 3</fullName>
        <ecNumber evidence="2">3.5.2.6</ecNumber>
    </submittedName>
</protein>
<evidence type="ECO:0000259" key="1">
    <source>
        <dbReference type="Pfam" id="PF13354"/>
    </source>
</evidence>
<keyword evidence="3" id="KW-1185">Reference proteome</keyword>
<dbReference type="InterPro" id="IPR012338">
    <property type="entry name" value="Beta-lactam/transpept-like"/>
</dbReference>
<evidence type="ECO:0000313" key="2">
    <source>
        <dbReference type="EMBL" id="UNZ00666.1"/>
    </source>
</evidence>
<reference evidence="2 3" key="1">
    <citation type="submission" date="2022-03" db="EMBL/GenBank/DDBJ databases">
        <title>Complete genome of Streptomyces rimosus ssp. rimosus R7 (=ATCC 10970).</title>
        <authorList>
            <person name="Beganovic S."/>
            <person name="Ruckert C."/>
            <person name="Busche T."/>
            <person name="Kalinowski J."/>
            <person name="Wittmann C."/>
        </authorList>
    </citation>
    <scope>NUCLEOTIDE SEQUENCE [LARGE SCALE GENOMIC DNA]</scope>
    <source>
        <strain evidence="2 3">R7</strain>
    </source>
</reference>
<name>A0ABY3YRX4_STRRM</name>
<accession>A0ABY3YRX4</accession>
<dbReference type="PANTHER" id="PTHR35333:SF3">
    <property type="entry name" value="BETA-LACTAMASE-TYPE TRANSPEPTIDASE FOLD CONTAINING PROTEIN"/>
    <property type="match status" value="1"/>
</dbReference>
<evidence type="ECO:0000313" key="3">
    <source>
        <dbReference type="Proteomes" id="UP000829494"/>
    </source>
</evidence>
<dbReference type="EMBL" id="CP094298">
    <property type="protein sequence ID" value="UNZ00666.1"/>
    <property type="molecule type" value="Genomic_DNA"/>
</dbReference>
<dbReference type="SUPFAM" id="SSF56601">
    <property type="entry name" value="beta-lactamase/transpeptidase-like"/>
    <property type="match status" value="1"/>
</dbReference>
<dbReference type="EC" id="3.5.2.6" evidence="2"/>
<gene>
    <name evidence="2" type="primary">blaZ</name>
    <name evidence="2" type="ORF">SRIMR7_00770</name>
</gene>
<proteinExistence type="predicted"/>
<dbReference type="PANTHER" id="PTHR35333">
    <property type="entry name" value="BETA-LACTAMASE"/>
    <property type="match status" value="1"/>
</dbReference>
<feature type="domain" description="Beta-lactamase class A catalytic" evidence="1">
    <location>
        <begin position="3"/>
        <end position="60"/>
    </location>
</feature>
<dbReference type="Gene3D" id="3.40.710.10">
    <property type="entry name" value="DD-peptidase/beta-lactamase superfamily"/>
    <property type="match status" value="1"/>
</dbReference>
<organism evidence="2 3">
    <name type="scientific">Streptomyces rimosus subsp. rimosus</name>
    <dbReference type="NCBI Taxonomy" id="132474"/>
    <lineage>
        <taxon>Bacteria</taxon>
        <taxon>Bacillati</taxon>
        <taxon>Actinomycetota</taxon>
        <taxon>Actinomycetes</taxon>
        <taxon>Kitasatosporales</taxon>
        <taxon>Streptomycetaceae</taxon>
        <taxon>Streptomyces</taxon>
    </lineage>
</organism>
<keyword evidence="2" id="KW-0378">Hydrolase</keyword>
<dbReference type="GO" id="GO:0008800">
    <property type="term" value="F:beta-lactamase activity"/>
    <property type="evidence" value="ECO:0007669"/>
    <property type="project" value="UniProtKB-EC"/>
</dbReference>
<dbReference type="Proteomes" id="UP000829494">
    <property type="component" value="Chromosome"/>
</dbReference>